<evidence type="ECO:0000256" key="3">
    <source>
        <dbReference type="ARBA" id="ARBA00022679"/>
    </source>
</evidence>
<evidence type="ECO:0000313" key="12">
    <source>
        <dbReference type="Proteomes" id="UP000064967"/>
    </source>
</evidence>
<keyword evidence="9" id="KW-0732">Signal</keyword>
<keyword evidence="5 7" id="KW-0573">Peptidoglycan synthesis</keyword>
<dbReference type="Gene3D" id="2.40.440.10">
    <property type="entry name" value="L,D-transpeptidase catalytic domain-like"/>
    <property type="match status" value="1"/>
</dbReference>
<reference evidence="11 12" key="1">
    <citation type="submission" date="2015-08" db="EMBL/GenBank/DDBJ databases">
        <authorList>
            <person name="Babu N.S."/>
            <person name="Beckwith C.J."/>
            <person name="Beseler K.G."/>
            <person name="Brison A."/>
            <person name="Carone J.V."/>
            <person name="Caskin T.P."/>
            <person name="Diamond M."/>
            <person name="Durham M.E."/>
            <person name="Foxe J.M."/>
            <person name="Go M."/>
            <person name="Henderson B.A."/>
            <person name="Jones I.B."/>
            <person name="McGettigan J.A."/>
            <person name="Micheletti S.J."/>
            <person name="Nasrallah M.E."/>
            <person name="Ortiz D."/>
            <person name="Piller C.R."/>
            <person name="Privatt S.R."/>
            <person name="Schneider S.L."/>
            <person name="Sharp S."/>
            <person name="Smith T.C."/>
            <person name="Stanton J.D."/>
            <person name="Ullery H.E."/>
            <person name="Wilson R.J."/>
            <person name="Serrano M.G."/>
            <person name="Buck G."/>
            <person name="Lee V."/>
            <person name="Wang Y."/>
            <person name="Carvalho R."/>
            <person name="Voegtly L."/>
            <person name="Shi R."/>
            <person name="Duckworth R."/>
            <person name="Johnson A."/>
            <person name="Loviza R."/>
            <person name="Walstead R."/>
            <person name="Shah Z."/>
            <person name="Kiflezghi M."/>
            <person name="Wade K."/>
            <person name="Ball S.L."/>
            <person name="Bradley K.W."/>
            <person name="Asai D.J."/>
            <person name="Bowman C.A."/>
            <person name="Russell D.A."/>
            <person name="Pope W.H."/>
            <person name="Jacobs-Sera D."/>
            <person name="Hendrix R.W."/>
            <person name="Hatfull G.F."/>
        </authorList>
    </citation>
    <scope>NUCLEOTIDE SEQUENCE [LARGE SCALE GENOMIC DNA]</scope>
    <source>
        <strain evidence="11 12">DSM 27648</strain>
    </source>
</reference>
<evidence type="ECO:0000256" key="4">
    <source>
        <dbReference type="ARBA" id="ARBA00022960"/>
    </source>
</evidence>
<comment type="similarity">
    <text evidence="2">Belongs to the YkuD family.</text>
</comment>
<evidence type="ECO:0000256" key="9">
    <source>
        <dbReference type="SAM" id="SignalP"/>
    </source>
</evidence>
<dbReference type="GO" id="GO:0071555">
    <property type="term" value="P:cell wall organization"/>
    <property type="evidence" value="ECO:0007669"/>
    <property type="project" value="UniProtKB-UniRule"/>
</dbReference>
<organism evidence="11 12">
    <name type="scientific">Labilithrix luteola</name>
    <dbReference type="NCBI Taxonomy" id="1391654"/>
    <lineage>
        <taxon>Bacteria</taxon>
        <taxon>Pseudomonadati</taxon>
        <taxon>Myxococcota</taxon>
        <taxon>Polyangia</taxon>
        <taxon>Polyangiales</taxon>
        <taxon>Labilitrichaceae</taxon>
        <taxon>Labilithrix</taxon>
    </lineage>
</organism>
<feature type="active site" description="Nucleophile" evidence="7">
    <location>
        <position position="169"/>
    </location>
</feature>
<gene>
    <name evidence="11" type="ORF">AKJ09_10157</name>
</gene>
<dbReference type="Pfam" id="PF03734">
    <property type="entry name" value="YkuD"/>
    <property type="match status" value="1"/>
</dbReference>
<dbReference type="RefSeq" id="WP_146654257.1">
    <property type="nucleotide sequence ID" value="NZ_CP012333.1"/>
</dbReference>
<dbReference type="PANTHER" id="PTHR36699">
    <property type="entry name" value="LD-TRANSPEPTIDASE"/>
    <property type="match status" value="1"/>
</dbReference>
<dbReference type="STRING" id="1391654.AKJ09_10157"/>
<sequence>MARRIPSLALALVGVLGFSLFTASGATPAVPAPSPPSSSSSLPSARSPAPKITRVHVKKSARTMDLYAGDTLVKSFSVAVGRGGAGHKKMEGDNVTPVGHYRVVTRVPSHLRIFMRLDYPNADDRARFEDMKKRGAVPKNATIGSEIGIHGEPPEAKPFKKSDYQSHGCVVLEDAEIDQVARMVPDGAAVDIED</sequence>
<dbReference type="GO" id="GO:0004180">
    <property type="term" value="F:carboxypeptidase activity"/>
    <property type="evidence" value="ECO:0007669"/>
    <property type="project" value="UniProtKB-ARBA"/>
</dbReference>
<dbReference type="AlphaFoldDB" id="A0A0K1QCM2"/>
<feature type="signal peptide" evidence="9">
    <location>
        <begin position="1"/>
        <end position="25"/>
    </location>
</feature>
<feature type="chain" id="PRO_5005467226" evidence="9">
    <location>
        <begin position="26"/>
        <end position="194"/>
    </location>
</feature>
<dbReference type="InterPro" id="IPR005490">
    <property type="entry name" value="LD_TPept_cat_dom"/>
</dbReference>
<accession>A0A0K1QCM2</accession>
<evidence type="ECO:0000259" key="10">
    <source>
        <dbReference type="PROSITE" id="PS52029"/>
    </source>
</evidence>
<dbReference type="GO" id="GO:0016740">
    <property type="term" value="F:transferase activity"/>
    <property type="evidence" value="ECO:0007669"/>
    <property type="project" value="UniProtKB-KW"/>
</dbReference>
<comment type="pathway">
    <text evidence="1 7">Cell wall biogenesis; peptidoglycan biosynthesis.</text>
</comment>
<keyword evidence="3" id="KW-0808">Transferase</keyword>
<evidence type="ECO:0000256" key="6">
    <source>
        <dbReference type="ARBA" id="ARBA00023316"/>
    </source>
</evidence>
<proteinExistence type="inferred from homology"/>
<dbReference type="OrthoDB" id="9809748at2"/>
<evidence type="ECO:0000256" key="2">
    <source>
        <dbReference type="ARBA" id="ARBA00005992"/>
    </source>
</evidence>
<feature type="domain" description="L,D-TPase catalytic" evidence="10">
    <location>
        <begin position="53"/>
        <end position="193"/>
    </location>
</feature>
<dbReference type="SUPFAM" id="SSF141523">
    <property type="entry name" value="L,D-transpeptidase catalytic domain-like"/>
    <property type="match status" value="1"/>
</dbReference>
<evidence type="ECO:0000256" key="8">
    <source>
        <dbReference type="SAM" id="MobiDB-lite"/>
    </source>
</evidence>
<feature type="active site" description="Proton donor/acceptor" evidence="7">
    <location>
        <position position="150"/>
    </location>
</feature>
<keyword evidence="6 7" id="KW-0961">Cell wall biogenesis/degradation</keyword>
<evidence type="ECO:0000313" key="11">
    <source>
        <dbReference type="EMBL" id="AKV03494.1"/>
    </source>
</evidence>
<name>A0A0K1QCM2_9BACT</name>
<dbReference type="KEGG" id="llu:AKJ09_10157"/>
<evidence type="ECO:0000256" key="1">
    <source>
        <dbReference type="ARBA" id="ARBA00004752"/>
    </source>
</evidence>
<dbReference type="PANTHER" id="PTHR36699:SF1">
    <property type="entry name" value="L,D-TRANSPEPTIDASE YAFK-RELATED"/>
    <property type="match status" value="1"/>
</dbReference>
<keyword evidence="4 7" id="KW-0133">Cell shape</keyword>
<dbReference type="GO" id="GO:0009252">
    <property type="term" value="P:peptidoglycan biosynthetic process"/>
    <property type="evidence" value="ECO:0007669"/>
    <property type="project" value="UniProtKB-UniPathway"/>
</dbReference>
<evidence type="ECO:0000256" key="5">
    <source>
        <dbReference type="ARBA" id="ARBA00022984"/>
    </source>
</evidence>
<dbReference type="InterPro" id="IPR038063">
    <property type="entry name" value="Transpep_catalytic_dom"/>
</dbReference>
<protein>
    <submittedName>
        <fullName evidence="11">ErfK/YbiS/YcfS/YnhG family protein</fullName>
    </submittedName>
</protein>
<dbReference type="GO" id="GO:0008360">
    <property type="term" value="P:regulation of cell shape"/>
    <property type="evidence" value="ECO:0007669"/>
    <property type="project" value="UniProtKB-UniRule"/>
</dbReference>
<dbReference type="CDD" id="cd16913">
    <property type="entry name" value="YkuD_like"/>
    <property type="match status" value="1"/>
</dbReference>
<dbReference type="EMBL" id="CP012333">
    <property type="protein sequence ID" value="AKV03494.1"/>
    <property type="molecule type" value="Genomic_DNA"/>
</dbReference>
<keyword evidence="12" id="KW-1185">Reference proteome</keyword>
<dbReference type="Proteomes" id="UP000064967">
    <property type="component" value="Chromosome"/>
</dbReference>
<dbReference type="PROSITE" id="PS52029">
    <property type="entry name" value="LD_TPASE"/>
    <property type="match status" value="1"/>
</dbReference>
<evidence type="ECO:0000256" key="7">
    <source>
        <dbReference type="PROSITE-ProRule" id="PRU01373"/>
    </source>
</evidence>
<feature type="region of interest" description="Disordered" evidence="8">
    <location>
        <begin position="29"/>
        <end position="51"/>
    </location>
</feature>
<dbReference type="UniPathway" id="UPA00219"/>
<feature type="compositionally biased region" description="Low complexity" evidence="8">
    <location>
        <begin position="37"/>
        <end position="50"/>
    </location>
</feature>